<dbReference type="PANTHER" id="PTHR42695">
    <property type="entry name" value="GLUTAMINE AMIDOTRANSFERASE YLR126C-RELATED"/>
    <property type="match status" value="1"/>
</dbReference>
<keyword evidence="2" id="KW-0808">Transferase</keyword>
<evidence type="ECO:0000313" key="2">
    <source>
        <dbReference type="EMBL" id="TRO83960.1"/>
    </source>
</evidence>
<dbReference type="GO" id="GO:0016740">
    <property type="term" value="F:transferase activity"/>
    <property type="evidence" value="ECO:0007669"/>
    <property type="project" value="UniProtKB-KW"/>
</dbReference>
<gene>
    <name evidence="2" type="ORF">FL622_01920</name>
</gene>
<evidence type="ECO:0000313" key="3">
    <source>
        <dbReference type="Proteomes" id="UP000317155"/>
    </source>
</evidence>
<dbReference type="InterPro" id="IPR029062">
    <property type="entry name" value="Class_I_gatase-like"/>
</dbReference>
<dbReference type="PANTHER" id="PTHR42695:SF5">
    <property type="entry name" value="GLUTAMINE AMIDOTRANSFERASE YLR126C-RELATED"/>
    <property type="match status" value="1"/>
</dbReference>
<dbReference type="OrthoDB" id="9813383at2"/>
<dbReference type="PROSITE" id="PS51273">
    <property type="entry name" value="GATASE_TYPE_1"/>
    <property type="match status" value="1"/>
</dbReference>
<dbReference type="Gene3D" id="3.40.50.880">
    <property type="match status" value="1"/>
</dbReference>
<dbReference type="GO" id="GO:0005829">
    <property type="term" value="C:cytosol"/>
    <property type="evidence" value="ECO:0007669"/>
    <property type="project" value="TreeGrafter"/>
</dbReference>
<dbReference type="InterPro" id="IPR044992">
    <property type="entry name" value="ChyE-like"/>
</dbReference>
<dbReference type="EMBL" id="VJVV01000001">
    <property type="protein sequence ID" value="TRO83960.1"/>
    <property type="molecule type" value="Genomic_DNA"/>
</dbReference>
<dbReference type="InterPro" id="IPR017926">
    <property type="entry name" value="GATASE"/>
</dbReference>
<dbReference type="CDD" id="cd01741">
    <property type="entry name" value="GATase1_1"/>
    <property type="match status" value="1"/>
</dbReference>
<proteinExistence type="predicted"/>
<reference evidence="2 3" key="1">
    <citation type="submission" date="2019-07" db="EMBL/GenBank/DDBJ databases">
        <title>Insights of Desulfuromonas acetexigens electromicrobiology.</title>
        <authorList>
            <person name="Katuri K."/>
            <person name="Sapireddy V."/>
            <person name="Shaw D.R."/>
            <person name="Saikaly P."/>
        </authorList>
    </citation>
    <scope>NUCLEOTIDE SEQUENCE [LARGE SCALE GENOMIC DNA]</scope>
    <source>
        <strain evidence="2 3">2873</strain>
    </source>
</reference>
<dbReference type="RefSeq" id="WP_092052923.1">
    <property type="nucleotide sequence ID" value="NZ_FOJJ01000001.1"/>
</dbReference>
<name>A0A550JL85_9BACT</name>
<dbReference type="AlphaFoldDB" id="A0A550JL85"/>
<accession>A0A550JL85</accession>
<comment type="caution">
    <text evidence="2">The sequence shown here is derived from an EMBL/GenBank/DDBJ whole genome shotgun (WGS) entry which is preliminary data.</text>
</comment>
<keyword evidence="2" id="KW-0315">Glutamine amidotransferase</keyword>
<feature type="domain" description="Glutamine amidotransferase" evidence="1">
    <location>
        <begin position="45"/>
        <end position="179"/>
    </location>
</feature>
<protein>
    <submittedName>
        <fullName evidence="2">Type 1 glutamine amidotransferase</fullName>
    </submittedName>
</protein>
<dbReference type="SUPFAM" id="SSF52317">
    <property type="entry name" value="Class I glutamine amidotransferase-like"/>
    <property type="match status" value="1"/>
</dbReference>
<dbReference type="Pfam" id="PF00117">
    <property type="entry name" value="GATase"/>
    <property type="match status" value="1"/>
</dbReference>
<keyword evidence="3" id="KW-1185">Reference proteome</keyword>
<dbReference type="Proteomes" id="UP000317155">
    <property type="component" value="Unassembled WGS sequence"/>
</dbReference>
<sequence length="242" mass="26255">MILIVENDPRCPAGLYGKLLRDWRVSHGVWRPYAGETAPPLRRAGGVIILGGTLGVHDQASHPFLARVKAFVHEILAENLPCLGICLGGQLLAEALGAGVHSGHSGEQGCHSLTLSAAGRKDPLFAGLPDSFPVFHWHNDSFEVPEGAELLASTADCPAQAIRYGKAWGVQFHPEIDGTIMRDWCEKALDKGPLITDFQRRQFSLHLVGEQLLQNFLGVVASCQSALSSRPNPAADRYCHIR</sequence>
<evidence type="ECO:0000259" key="1">
    <source>
        <dbReference type="Pfam" id="PF00117"/>
    </source>
</evidence>
<organism evidence="2 3">
    <name type="scientific">Trichloromonas acetexigens</name>
    <dbReference type="NCBI Taxonomy" id="38815"/>
    <lineage>
        <taxon>Bacteria</taxon>
        <taxon>Pseudomonadati</taxon>
        <taxon>Thermodesulfobacteriota</taxon>
        <taxon>Desulfuromonadia</taxon>
        <taxon>Desulfuromonadales</taxon>
        <taxon>Trichloromonadaceae</taxon>
        <taxon>Trichloromonas</taxon>
    </lineage>
</organism>